<evidence type="ECO:0000256" key="6">
    <source>
        <dbReference type="ARBA" id="ARBA00022723"/>
    </source>
</evidence>
<keyword evidence="7" id="KW-0677">Repeat</keyword>
<evidence type="ECO:0000256" key="10">
    <source>
        <dbReference type="ARBA" id="ARBA00023136"/>
    </source>
</evidence>
<reference evidence="18" key="2">
    <citation type="journal article" date="2007" name="PLoS Biol.">
        <title>Survey sequencing and comparative analysis of the elephant shark (Callorhinchus milii) genome.</title>
        <authorList>
            <person name="Venkatesh B."/>
            <person name="Kirkness E.F."/>
            <person name="Loh Y.H."/>
            <person name="Halpern A.L."/>
            <person name="Lee A.P."/>
            <person name="Johnson J."/>
            <person name="Dandona N."/>
            <person name="Viswanathan L.D."/>
            <person name="Tay A."/>
            <person name="Venter J.C."/>
            <person name="Strausberg R.L."/>
            <person name="Brenner S."/>
        </authorList>
    </citation>
    <scope>NUCLEOTIDE SEQUENCE [LARGE SCALE GENOMIC DNA]</scope>
</reference>
<evidence type="ECO:0000256" key="11">
    <source>
        <dbReference type="ARBA" id="ARBA00023212"/>
    </source>
</evidence>
<dbReference type="GO" id="GO:0005509">
    <property type="term" value="F:calcium ion binding"/>
    <property type="evidence" value="ECO:0007669"/>
    <property type="project" value="InterPro"/>
</dbReference>
<keyword evidence="10" id="KW-0472">Membrane</keyword>
<dbReference type="KEGG" id="cmk:103183030"/>
<dbReference type="AlphaFoldDB" id="V9L6K9"/>
<dbReference type="OrthoDB" id="26525at2759"/>
<gene>
    <name evidence="17" type="primary">aif1l</name>
</gene>
<feature type="coiled-coil region" evidence="13">
    <location>
        <begin position="33"/>
        <end position="60"/>
    </location>
</feature>
<dbReference type="CTD" id="83543"/>
<dbReference type="PANTHER" id="PTHR10356">
    <property type="entry name" value="ALLOGRAFT INFLAMMATORY FACTOR-1"/>
    <property type="match status" value="1"/>
</dbReference>
<keyword evidence="6" id="KW-0479">Metal-binding</keyword>
<accession>V9L6K9</accession>
<evidence type="ECO:0000256" key="1">
    <source>
        <dbReference type="ARBA" id="ARBA00004245"/>
    </source>
</evidence>
<dbReference type="PROSITE" id="PS50222">
    <property type="entry name" value="EF_HAND_2"/>
    <property type="match status" value="1"/>
</dbReference>
<evidence type="ECO:0000256" key="7">
    <source>
        <dbReference type="ARBA" id="ARBA00022737"/>
    </source>
</evidence>
<evidence type="ECO:0000313" key="16">
    <source>
        <dbReference type="EMBL" id="AFP07264.1"/>
    </source>
</evidence>
<evidence type="ECO:0000256" key="8">
    <source>
        <dbReference type="ARBA" id="ARBA00022837"/>
    </source>
</evidence>
<keyword evidence="11" id="KW-0206">Cytoskeleton</keyword>
<dbReference type="InterPro" id="IPR011992">
    <property type="entry name" value="EF-hand-dom_pair"/>
</dbReference>
<keyword evidence="18" id="KW-1185">Reference proteome</keyword>
<feature type="compositionally biased region" description="Basic and acidic residues" evidence="14">
    <location>
        <begin position="130"/>
        <end position="148"/>
    </location>
</feature>
<organism evidence="16">
    <name type="scientific">Callorhinchus milii</name>
    <name type="common">Ghost shark</name>
    <dbReference type="NCBI Taxonomy" id="7868"/>
    <lineage>
        <taxon>Eukaryota</taxon>
        <taxon>Metazoa</taxon>
        <taxon>Chordata</taxon>
        <taxon>Craniata</taxon>
        <taxon>Vertebrata</taxon>
        <taxon>Chondrichthyes</taxon>
        <taxon>Holocephali</taxon>
        <taxon>Chimaeriformes</taxon>
        <taxon>Callorhinchidae</taxon>
        <taxon>Callorhinchus</taxon>
    </lineage>
</organism>
<feature type="region of interest" description="Disordered" evidence="14">
    <location>
        <begin position="128"/>
        <end position="148"/>
    </location>
</feature>
<dbReference type="GO" id="GO:0097178">
    <property type="term" value="P:ruffle assembly"/>
    <property type="evidence" value="ECO:0007669"/>
    <property type="project" value="TreeGrafter"/>
</dbReference>
<protein>
    <submittedName>
        <fullName evidence="16 17">Allograft inflammatory factor 1-like</fullName>
    </submittedName>
</protein>
<dbReference type="Gene3D" id="1.10.238.10">
    <property type="entry name" value="EF-hand"/>
    <property type="match status" value="1"/>
</dbReference>
<keyword evidence="9" id="KW-0007">Acetylation</keyword>
<dbReference type="GO" id="GO:0051017">
    <property type="term" value="P:actin filament bundle assembly"/>
    <property type="evidence" value="ECO:0007669"/>
    <property type="project" value="TreeGrafter"/>
</dbReference>
<evidence type="ECO:0000256" key="9">
    <source>
        <dbReference type="ARBA" id="ARBA00022990"/>
    </source>
</evidence>
<keyword evidence="3" id="KW-1003">Cell membrane</keyword>
<keyword evidence="8" id="KW-0106">Calcium</keyword>
<evidence type="ECO:0000256" key="3">
    <source>
        <dbReference type="ARBA" id="ARBA00022475"/>
    </source>
</evidence>
<evidence type="ECO:0000256" key="4">
    <source>
        <dbReference type="ARBA" id="ARBA00022490"/>
    </source>
</evidence>
<reference evidence="16 18" key="3">
    <citation type="journal article" date="2014" name="Nature">
        <title>Elephant shark genome provides unique insights into gnathostome evolution.</title>
        <authorList>
            <consortium name="International Elephant Shark Genome Sequencing Consortium"/>
            <person name="Venkatesh B."/>
            <person name="Lee A.P."/>
            <person name="Ravi V."/>
            <person name="Maurya A.K."/>
            <person name="Lian M.M."/>
            <person name="Swann J.B."/>
            <person name="Ohta Y."/>
            <person name="Flajnik M.F."/>
            <person name="Sutoh Y."/>
            <person name="Kasahara M."/>
            <person name="Hoon S."/>
            <person name="Gangu V."/>
            <person name="Roy S.W."/>
            <person name="Irimia M."/>
            <person name="Korzh V."/>
            <person name="Kondrychyn I."/>
            <person name="Lim Z.W."/>
            <person name="Tay B.H."/>
            <person name="Tohari S."/>
            <person name="Kong K.W."/>
            <person name="Ho S."/>
            <person name="Lorente-Galdos B."/>
            <person name="Quilez J."/>
            <person name="Marques-Bonet T."/>
            <person name="Raney B.J."/>
            <person name="Ingham P.W."/>
            <person name="Tay A."/>
            <person name="Hillier L.W."/>
            <person name="Minx P."/>
            <person name="Boehm T."/>
            <person name="Wilson R.K."/>
            <person name="Brenner S."/>
            <person name="Warren W.C."/>
        </authorList>
    </citation>
    <scope>NUCLEOTIDE SEQUENCE</scope>
    <source>
        <tissue evidence="16">Heart</tissue>
    </source>
</reference>
<comment type="subcellular location">
    <subcellularLocation>
        <location evidence="2">Cell projection</location>
        <location evidence="2">Ruffle membrane</location>
        <topology evidence="2">Peripheral membrane protein</topology>
        <orientation evidence="2">Cytoplasmic side</orientation>
    </subcellularLocation>
    <subcellularLocation>
        <location evidence="1">Cytoplasm</location>
        <location evidence="1">Cytoskeleton</location>
    </subcellularLocation>
</comment>
<reference evidence="18" key="1">
    <citation type="journal article" date="2006" name="Science">
        <title>Ancient noncoding elements conserved in the human genome.</title>
        <authorList>
            <person name="Venkatesh B."/>
            <person name="Kirkness E.F."/>
            <person name="Loh Y.H."/>
            <person name="Halpern A.L."/>
            <person name="Lee A.P."/>
            <person name="Johnson J."/>
            <person name="Dandona N."/>
            <person name="Viswanathan L.D."/>
            <person name="Tay A."/>
            <person name="Venter J.C."/>
            <person name="Strausberg R.L."/>
            <person name="Brenner S."/>
        </authorList>
    </citation>
    <scope>NUCLEOTIDE SEQUENCE [LARGE SCALE GENOMIC DNA]</scope>
</reference>
<evidence type="ECO:0000256" key="14">
    <source>
        <dbReference type="SAM" id="MobiDB-lite"/>
    </source>
</evidence>
<dbReference type="FunFam" id="1.10.238.10:FF:000106">
    <property type="entry name" value="Allograft inflammatory factor 1"/>
    <property type="match status" value="1"/>
</dbReference>
<dbReference type="RefSeq" id="XP_007898444.1">
    <property type="nucleotide sequence ID" value="XM_007900253.2"/>
</dbReference>
<dbReference type="OMA" id="MDFGMSV"/>
<keyword evidence="4" id="KW-0963">Cytoplasm</keyword>
<dbReference type="GO" id="GO:0051015">
    <property type="term" value="F:actin filament binding"/>
    <property type="evidence" value="ECO:0007669"/>
    <property type="project" value="TreeGrafter"/>
</dbReference>
<evidence type="ECO:0000256" key="5">
    <source>
        <dbReference type="ARBA" id="ARBA00022553"/>
    </source>
</evidence>
<evidence type="ECO:0000259" key="15">
    <source>
        <dbReference type="PROSITE" id="PS50222"/>
    </source>
</evidence>
<feature type="domain" description="EF-hand" evidence="15">
    <location>
        <begin position="45"/>
        <end position="80"/>
    </location>
</feature>
<dbReference type="GO" id="GO:0005884">
    <property type="term" value="C:actin filament"/>
    <property type="evidence" value="ECO:0007669"/>
    <property type="project" value="TreeGrafter"/>
</dbReference>
<evidence type="ECO:0000256" key="2">
    <source>
        <dbReference type="ARBA" id="ARBA00004599"/>
    </source>
</evidence>
<dbReference type="PANTHER" id="PTHR10356:SF0">
    <property type="entry name" value="CALCIUM-BINDING PROTEIN B"/>
    <property type="match status" value="1"/>
</dbReference>
<keyword evidence="5" id="KW-0597">Phosphoprotein</keyword>
<dbReference type="STRING" id="7868.ENSCMIP00000038838"/>
<keyword evidence="13" id="KW-0175">Coiled coil</keyword>
<dbReference type="Pfam" id="PF21008">
    <property type="entry name" value="AIF-1"/>
    <property type="match status" value="1"/>
</dbReference>
<evidence type="ECO:0000313" key="17">
    <source>
        <dbReference type="Ensembl" id="ENSCMIP00000038838.1"/>
    </source>
</evidence>
<sequence>MPSRQQVQGGKVFGLLKAQQEERLNCINKEFLEDEKYNDVDELLENLESFKKKYVEFDLNDHGDIDLMSLKQMLEKLGVPKTHLEVKKMITEVTGGSSETISYRDFVTMMLGKRSGVLKLIMMFEGKNGGNDEKPAGPPAKRDISSLP</sequence>
<evidence type="ECO:0000256" key="12">
    <source>
        <dbReference type="ARBA" id="ARBA00023273"/>
    </source>
</evidence>
<reference evidence="17" key="4">
    <citation type="submission" date="2025-05" db="UniProtKB">
        <authorList>
            <consortium name="Ensembl"/>
        </authorList>
    </citation>
    <scope>IDENTIFICATION</scope>
</reference>
<evidence type="ECO:0000313" key="18">
    <source>
        <dbReference type="Proteomes" id="UP000314986"/>
    </source>
</evidence>
<dbReference type="InterPro" id="IPR042433">
    <property type="entry name" value="AIF1/AIF1L"/>
</dbReference>
<dbReference type="GeneID" id="103183030"/>
<dbReference type="GeneTree" id="ENSGT00390000013846"/>
<dbReference type="SUPFAM" id="SSF47473">
    <property type="entry name" value="EF-hand"/>
    <property type="match status" value="1"/>
</dbReference>
<dbReference type="InterPro" id="IPR002048">
    <property type="entry name" value="EF_hand_dom"/>
</dbReference>
<dbReference type="GO" id="GO:0032587">
    <property type="term" value="C:ruffle membrane"/>
    <property type="evidence" value="ECO:0007669"/>
    <property type="project" value="UniProtKB-SubCell"/>
</dbReference>
<name>V9L6K9_CALMI</name>
<dbReference type="EMBL" id="JW874747">
    <property type="protein sequence ID" value="AFP07264.1"/>
    <property type="molecule type" value="mRNA"/>
</dbReference>
<proteinExistence type="evidence at transcript level"/>
<evidence type="ECO:0000256" key="13">
    <source>
        <dbReference type="SAM" id="Coils"/>
    </source>
</evidence>
<dbReference type="InterPro" id="IPR049025">
    <property type="entry name" value="AIF-1_EF_pair"/>
</dbReference>
<dbReference type="Proteomes" id="UP000314986">
    <property type="component" value="Unassembled WGS sequence"/>
</dbReference>
<dbReference type="Ensembl" id="ENSCMIT00000039392.1">
    <property type="protein sequence ID" value="ENSCMIP00000038838.1"/>
    <property type="gene ID" value="ENSCMIG00000016299.1"/>
</dbReference>
<keyword evidence="12" id="KW-0966">Cell projection</keyword>